<reference evidence="2" key="1">
    <citation type="submission" date="2024-05" db="EMBL/GenBank/DDBJ databases">
        <title>Complete genome sequence of bacteriophages Merry and Sunny infecting Microbacterium sp. isolated from an alkaline commercial outdoor algal pond.</title>
        <authorList>
            <person name="Levesque A.V."/>
            <person name="Rabines A.J."/>
            <person name="Alrubaiaan E."/>
            <person name="Oliver A."/>
            <person name="Allen E.E."/>
            <person name="Hazlebeck D."/>
            <person name="Pinowska A."/>
            <person name="Traller J.C."/>
            <person name="Zeigler Allen L."/>
        </authorList>
    </citation>
    <scope>NUCLEOTIDE SEQUENCE</scope>
</reference>
<accession>A0AAU7J7S4</accession>
<protein>
    <submittedName>
        <fullName evidence="2">Uncharacterized protein</fullName>
    </submittedName>
</protein>
<dbReference type="EMBL" id="PP763431">
    <property type="protein sequence ID" value="XBN42122.1"/>
    <property type="molecule type" value="Genomic_DNA"/>
</dbReference>
<proteinExistence type="predicted"/>
<sequence length="61" mass="7281">MSVSGREASREDRRQEQSQRHLRQRPVVGGHDRSRRLRSRRSDVRGPGDPRPERHRQDARQ</sequence>
<name>A0AAU7J7S4_9VIRU</name>
<feature type="compositionally biased region" description="Basic and acidic residues" evidence="1">
    <location>
        <begin position="7"/>
        <end position="19"/>
    </location>
</feature>
<feature type="compositionally biased region" description="Basic and acidic residues" evidence="1">
    <location>
        <begin position="40"/>
        <end position="61"/>
    </location>
</feature>
<feature type="region of interest" description="Disordered" evidence="1">
    <location>
        <begin position="1"/>
        <end position="61"/>
    </location>
</feature>
<organism evidence="2">
    <name type="scientific">Microbacterium phage Merry</name>
    <dbReference type="NCBI Taxonomy" id="3144827"/>
    <lineage>
        <taxon>Viruses</taxon>
    </lineage>
</organism>
<evidence type="ECO:0000256" key="1">
    <source>
        <dbReference type="SAM" id="MobiDB-lite"/>
    </source>
</evidence>
<evidence type="ECO:0000313" key="2">
    <source>
        <dbReference type="EMBL" id="XBN42122.1"/>
    </source>
</evidence>